<dbReference type="InterPro" id="IPR029065">
    <property type="entry name" value="Enolase_C-like"/>
</dbReference>
<evidence type="ECO:0000313" key="6">
    <source>
        <dbReference type="EMBL" id="WFG39045.1"/>
    </source>
</evidence>
<comment type="cofactor">
    <cofactor evidence="1">
        <name>Mg(2+)</name>
        <dbReference type="ChEBI" id="CHEBI:18420"/>
    </cofactor>
</comment>
<dbReference type="Pfam" id="PF02746">
    <property type="entry name" value="MR_MLE_N"/>
    <property type="match status" value="1"/>
</dbReference>
<dbReference type="InterPro" id="IPR013341">
    <property type="entry name" value="Mandelate_racemase_N_dom"/>
</dbReference>
<evidence type="ECO:0000256" key="2">
    <source>
        <dbReference type="ARBA" id="ARBA00022723"/>
    </source>
</evidence>
<dbReference type="EMBL" id="CP046147">
    <property type="protein sequence ID" value="WFG39045.1"/>
    <property type="molecule type" value="Genomic_DNA"/>
</dbReference>
<protein>
    <submittedName>
        <fullName evidence="6">Mandelate racemase/muconate lactonizing enzyme family protein</fullName>
    </submittedName>
</protein>
<evidence type="ECO:0000256" key="3">
    <source>
        <dbReference type="ARBA" id="ARBA00022842"/>
    </source>
</evidence>
<name>A0AAJ5ZGP8_9CHLR</name>
<dbReference type="AlphaFoldDB" id="A0AAJ5ZGP8"/>
<dbReference type="PROSITE" id="PS00908">
    <property type="entry name" value="MR_MLE_1"/>
    <property type="match status" value="1"/>
</dbReference>
<dbReference type="GO" id="GO:0000287">
    <property type="term" value="F:magnesium ion binding"/>
    <property type="evidence" value="ECO:0007669"/>
    <property type="project" value="TreeGrafter"/>
</dbReference>
<evidence type="ECO:0000313" key="7">
    <source>
        <dbReference type="Proteomes" id="UP001219901"/>
    </source>
</evidence>
<dbReference type="Gene3D" id="3.20.20.120">
    <property type="entry name" value="Enolase-like C-terminal domain"/>
    <property type="match status" value="1"/>
</dbReference>
<evidence type="ECO:0000313" key="8">
    <source>
        <dbReference type="Proteomes" id="UP001321249"/>
    </source>
</evidence>
<dbReference type="SFLD" id="SFLDG00179">
    <property type="entry name" value="mandelate_racemase"/>
    <property type="match status" value="1"/>
</dbReference>
<keyword evidence="7" id="KW-1185">Reference proteome</keyword>
<organism evidence="6 7">
    <name type="scientific">Candidatus Lucifugimonas marina</name>
    <dbReference type="NCBI Taxonomy" id="3038979"/>
    <lineage>
        <taxon>Bacteria</taxon>
        <taxon>Bacillati</taxon>
        <taxon>Chloroflexota</taxon>
        <taxon>Dehalococcoidia</taxon>
        <taxon>SAR202 cluster</taxon>
        <taxon>Candidatus Lucifugimonadales</taxon>
        <taxon>Candidatus Lucifugimonadaceae</taxon>
        <taxon>Candidatus Lucifugimonas</taxon>
    </lineage>
</organism>
<gene>
    <name evidence="5" type="ORF">GKO46_04015</name>
    <name evidence="6" type="ORF">GKO48_05245</name>
</gene>
<keyword evidence="2" id="KW-0479">Metal-binding</keyword>
<dbReference type="Proteomes" id="UP001321249">
    <property type="component" value="Unassembled WGS sequence"/>
</dbReference>
<dbReference type="InterPro" id="IPR029017">
    <property type="entry name" value="Enolase-like_N"/>
</dbReference>
<dbReference type="PANTHER" id="PTHR13794:SF58">
    <property type="entry name" value="MITOCHONDRIAL ENOLASE SUPERFAMILY MEMBER 1"/>
    <property type="match status" value="1"/>
</dbReference>
<dbReference type="Pfam" id="PF13378">
    <property type="entry name" value="MR_MLE_C"/>
    <property type="match status" value="1"/>
</dbReference>
<evidence type="ECO:0000256" key="1">
    <source>
        <dbReference type="ARBA" id="ARBA00001946"/>
    </source>
</evidence>
<proteinExistence type="predicted"/>
<evidence type="ECO:0000313" key="5">
    <source>
        <dbReference type="EMBL" id="MDG0866236.1"/>
    </source>
</evidence>
<dbReference type="SUPFAM" id="SSF51604">
    <property type="entry name" value="Enolase C-terminal domain-like"/>
    <property type="match status" value="1"/>
</dbReference>
<dbReference type="InterPro" id="IPR013342">
    <property type="entry name" value="Mandelate_racemase_C"/>
</dbReference>
<dbReference type="GO" id="GO:0016052">
    <property type="term" value="P:carbohydrate catabolic process"/>
    <property type="evidence" value="ECO:0007669"/>
    <property type="project" value="TreeGrafter"/>
</dbReference>
<dbReference type="GO" id="GO:0016836">
    <property type="term" value="F:hydro-lyase activity"/>
    <property type="evidence" value="ECO:0007669"/>
    <property type="project" value="TreeGrafter"/>
</dbReference>
<dbReference type="SMART" id="SM00922">
    <property type="entry name" value="MR_MLE"/>
    <property type="match status" value="1"/>
</dbReference>
<dbReference type="EMBL" id="WMBE01000001">
    <property type="protein sequence ID" value="MDG0866236.1"/>
    <property type="molecule type" value="Genomic_DNA"/>
</dbReference>
<accession>A0AAJ5ZGP8</accession>
<feature type="domain" description="Mandelate racemase/muconate lactonizing enzyme C-terminal" evidence="4">
    <location>
        <begin position="147"/>
        <end position="246"/>
    </location>
</feature>
<dbReference type="SUPFAM" id="SSF54826">
    <property type="entry name" value="Enolase N-terminal domain-like"/>
    <property type="match status" value="1"/>
</dbReference>
<dbReference type="RefSeq" id="WP_342835808.1">
    <property type="nucleotide sequence ID" value="NZ_CP046146.1"/>
</dbReference>
<reference evidence="7" key="3">
    <citation type="submission" date="2023-06" db="EMBL/GenBank/DDBJ databases">
        <title>Pangenomics reveal diversification of enzyme families and niche specialization in globally abundant SAR202 bacteria.</title>
        <authorList>
            <person name="Saw J.H.W."/>
        </authorList>
    </citation>
    <scope>NUCLEOTIDE SEQUENCE [LARGE SCALE GENOMIC DNA]</scope>
    <source>
        <strain evidence="7">JH1073</strain>
    </source>
</reference>
<evidence type="ECO:0000259" key="4">
    <source>
        <dbReference type="SMART" id="SM00922"/>
    </source>
</evidence>
<reference evidence="7 8" key="1">
    <citation type="submission" date="2019-11" db="EMBL/GenBank/DDBJ databases">
        <authorList>
            <person name="Cho J.-C."/>
        </authorList>
    </citation>
    <scope>NUCLEOTIDE SEQUENCE [LARGE SCALE GENOMIC DNA]</scope>
    <source>
        <strain evidence="6 7">JH1073</strain>
        <strain evidence="5 8">JH702</strain>
    </source>
</reference>
<dbReference type="InterPro" id="IPR018110">
    <property type="entry name" value="Mandel_Rmase/mucon_lact_enz_CS"/>
</dbReference>
<dbReference type="Gene3D" id="3.30.390.10">
    <property type="entry name" value="Enolase-like, N-terminal domain"/>
    <property type="match status" value="1"/>
</dbReference>
<sequence length="370" mass="40970">MKITEIKTFMLHDPDGYVIQDATIPAIDPNAKGKNQLFVHIHTDEGTIGLGYALGQRSIQAVIEDNLSGVLIGQDPFMIEKLWQDMYWRVRGYGRKGVAFQAIAAIDIALWDLKGKVLDQPIYRLLGPAHDEVPIYGSGGWTNYSQDELVAEQMGYVERGIPRVKMKVGKDFGKSEREDIERLAAVRAAVGDDVEIFVDANNGYYAKQAIKMSQIFEDFDVAWFEEPVLADDIPGLAQVASNTTIPVATGEHEYTKYGFRDLLVAGGVDIVQPDVHRVTGITEWMKVAAMADAFNLPVAPHAVSLVHLHCAMATPNLKVVEVLGADESSQPVWWREVPPYSDHGTWKPFEDRPGLGLEINPDSLKNNLVG</sequence>
<dbReference type="Proteomes" id="UP001219901">
    <property type="component" value="Chromosome"/>
</dbReference>
<dbReference type="GO" id="GO:0009063">
    <property type="term" value="P:amino acid catabolic process"/>
    <property type="evidence" value="ECO:0007669"/>
    <property type="project" value="InterPro"/>
</dbReference>
<reference evidence="6" key="2">
    <citation type="journal article" date="2023" name="Nat. Commun.">
        <title>Cultivation of marine bacteria of the SAR202 clade.</title>
        <authorList>
            <person name="Lim Y."/>
            <person name="Seo J.H."/>
            <person name="Giovannoni S.J."/>
            <person name="Kang I."/>
            <person name="Cho J.C."/>
        </authorList>
    </citation>
    <scope>NUCLEOTIDE SEQUENCE</scope>
    <source>
        <strain evidence="6">JH1073</strain>
    </source>
</reference>
<dbReference type="PANTHER" id="PTHR13794">
    <property type="entry name" value="ENOLASE SUPERFAMILY, MANDELATE RACEMASE"/>
    <property type="match status" value="1"/>
</dbReference>
<dbReference type="SFLD" id="SFLDS00001">
    <property type="entry name" value="Enolase"/>
    <property type="match status" value="1"/>
</dbReference>
<dbReference type="CDD" id="cd03316">
    <property type="entry name" value="MR_like"/>
    <property type="match status" value="1"/>
</dbReference>
<keyword evidence="3" id="KW-0460">Magnesium</keyword>
<dbReference type="InterPro" id="IPR046945">
    <property type="entry name" value="RHMD-like"/>
</dbReference>
<dbReference type="InterPro" id="IPR036849">
    <property type="entry name" value="Enolase-like_C_sf"/>
</dbReference>